<dbReference type="EMBL" id="JANHOG010001969">
    <property type="protein sequence ID" value="KAJ3529095.1"/>
    <property type="molecule type" value="Genomic_DNA"/>
</dbReference>
<dbReference type="Proteomes" id="UP001148662">
    <property type="component" value="Unassembled WGS sequence"/>
</dbReference>
<proteinExistence type="predicted"/>
<comment type="caution">
    <text evidence="1">The sequence shown here is derived from an EMBL/GenBank/DDBJ whole genome shotgun (WGS) entry which is preliminary data.</text>
</comment>
<evidence type="ECO:0000313" key="2">
    <source>
        <dbReference type="Proteomes" id="UP001148662"/>
    </source>
</evidence>
<protein>
    <submittedName>
        <fullName evidence="1">Uncharacterized protein</fullName>
    </submittedName>
</protein>
<gene>
    <name evidence="1" type="ORF">NM688_g7900</name>
</gene>
<reference evidence="1" key="1">
    <citation type="submission" date="2022-07" db="EMBL/GenBank/DDBJ databases">
        <title>Genome Sequence of Phlebia brevispora.</title>
        <authorList>
            <person name="Buettner E."/>
        </authorList>
    </citation>
    <scope>NUCLEOTIDE SEQUENCE</scope>
    <source>
        <strain evidence="1">MPL23</strain>
    </source>
</reference>
<keyword evidence="2" id="KW-1185">Reference proteome</keyword>
<sequence>MAFTSLLALIALAAYIAASPAPTATCSDGTRVSNEACCAFIPLAQDLQNTIFQGDCGEDAHEVIRLTFHDAIAISQSLGPSA</sequence>
<evidence type="ECO:0000313" key="1">
    <source>
        <dbReference type="EMBL" id="KAJ3529095.1"/>
    </source>
</evidence>
<accession>A0ACC1RZT7</accession>
<name>A0ACC1RZT7_9APHY</name>
<organism evidence="1 2">
    <name type="scientific">Phlebia brevispora</name>
    <dbReference type="NCBI Taxonomy" id="194682"/>
    <lineage>
        <taxon>Eukaryota</taxon>
        <taxon>Fungi</taxon>
        <taxon>Dikarya</taxon>
        <taxon>Basidiomycota</taxon>
        <taxon>Agaricomycotina</taxon>
        <taxon>Agaricomycetes</taxon>
        <taxon>Polyporales</taxon>
        <taxon>Meruliaceae</taxon>
        <taxon>Phlebia</taxon>
    </lineage>
</organism>